<dbReference type="EMBL" id="FN648520">
    <property type="protein sequence ID" value="CBJ26473.1"/>
    <property type="molecule type" value="Genomic_DNA"/>
</dbReference>
<protein>
    <submittedName>
        <fullName evidence="3">Uncharacterized protein</fullName>
    </submittedName>
</protein>
<dbReference type="AlphaFoldDB" id="D7FXN2"/>
<accession>D7FXN2</accession>
<dbReference type="InParanoid" id="D7FXN2"/>
<evidence type="ECO:0000313" key="4">
    <source>
        <dbReference type="Proteomes" id="UP000002630"/>
    </source>
</evidence>
<dbReference type="OrthoDB" id="10635283at2759"/>
<gene>
    <name evidence="3" type="ORF">Esi_0033_0126</name>
</gene>
<keyword evidence="4" id="KW-1185">Reference proteome</keyword>
<name>D7FXN2_ECTSI</name>
<feature type="region of interest" description="Disordered" evidence="1">
    <location>
        <begin position="36"/>
        <end position="95"/>
    </location>
</feature>
<sequence length="134" mass="14772">MPLLAFLDAASSWSATATAATTVAFSSPPRMLLDFSTLTSSRRHGGQKHQIEPDNSSSSSRQQQQQQQQLGIRESMKAKAESDLRDRKAREEEMSPGATLKVAALWLVLISQLWLLVVLWNDPMGPASSTFLQD</sequence>
<evidence type="ECO:0000256" key="2">
    <source>
        <dbReference type="SAM" id="SignalP"/>
    </source>
</evidence>
<dbReference type="EMBL" id="FN649732">
    <property type="protein sequence ID" value="CBJ26473.1"/>
    <property type="molecule type" value="Genomic_DNA"/>
</dbReference>
<reference evidence="3 4" key="1">
    <citation type="journal article" date="2010" name="Nature">
        <title>The Ectocarpus genome and the independent evolution of multicellularity in brown algae.</title>
        <authorList>
            <person name="Cock J.M."/>
            <person name="Sterck L."/>
            <person name="Rouze P."/>
            <person name="Scornet D."/>
            <person name="Allen A.E."/>
            <person name="Amoutzias G."/>
            <person name="Anthouard V."/>
            <person name="Artiguenave F."/>
            <person name="Aury J.M."/>
            <person name="Badger J.H."/>
            <person name="Beszteri B."/>
            <person name="Billiau K."/>
            <person name="Bonnet E."/>
            <person name="Bothwell J.H."/>
            <person name="Bowler C."/>
            <person name="Boyen C."/>
            <person name="Brownlee C."/>
            <person name="Carrano C.J."/>
            <person name="Charrier B."/>
            <person name="Cho G.Y."/>
            <person name="Coelho S.M."/>
            <person name="Collen J."/>
            <person name="Corre E."/>
            <person name="Da Silva C."/>
            <person name="Delage L."/>
            <person name="Delaroque N."/>
            <person name="Dittami S.M."/>
            <person name="Doulbeau S."/>
            <person name="Elias M."/>
            <person name="Farnham G."/>
            <person name="Gachon C.M."/>
            <person name="Gschloessl B."/>
            <person name="Heesch S."/>
            <person name="Jabbari K."/>
            <person name="Jubin C."/>
            <person name="Kawai H."/>
            <person name="Kimura K."/>
            <person name="Kloareg B."/>
            <person name="Kupper F.C."/>
            <person name="Lang D."/>
            <person name="Le Bail A."/>
            <person name="Leblanc C."/>
            <person name="Lerouge P."/>
            <person name="Lohr M."/>
            <person name="Lopez P.J."/>
            <person name="Martens C."/>
            <person name="Maumus F."/>
            <person name="Michel G."/>
            <person name="Miranda-Saavedra D."/>
            <person name="Morales J."/>
            <person name="Moreau H."/>
            <person name="Motomura T."/>
            <person name="Nagasato C."/>
            <person name="Napoli C.A."/>
            <person name="Nelson D.R."/>
            <person name="Nyvall-Collen P."/>
            <person name="Peters A.F."/>
            <person name="Pommier C."/>
            <person name="Potin P."/>
            <person name="Poulain J."/>
            <person name="Quesneville H."/>
            <person name="Read B."/>
            <person name="Rensing S.A."/>
            <person name="Ritter A."/>
            <person name="Rousvoal S."/>
            <person name="Samanta M."/>
            <person name="Samson G."/>
            <person name="Schroeder D.C."/>
            <person name="Segurens B."/>
            <person name="Strittmatter M."/>
            <person name="Tonon T."/>
            <person name="Tregear J.W."/>
            <person name="Valentin K."/>
            <person name="von Dassow P."/>
            <person name="Yamagishi T."/>
            <person name="Van de Peer Y."/>
            <person name="Wincker P."/>
        </authorList>
    </citation>
    <scope>NUCLEOTIDE SEQUENCE [LARGE SCALE GENOMIC DNA]</scope>
    <source>
        <strain evidence="4">Ec32 / CCAP1310/4</strain>
    </source>
</reference>
<dbReference type="Proteomes" id="UP000002630">
    <property type="component" value="Linkage Group LG07"/>
</dbReference>
<organism evidence="3 4">
    <name type="scientific">Ectocarpus siliculosus</name>
    <name type="common">Brown alga</name>
    <name type="synonym">Conferva siliculosa</name>
    <dbReference type="NCBI Taxonomy" id="2880"/>
    <lineage>
        <taxon>Eukaryota</taxon>
        <taxon>Sar</taxon>
        <taxon>Stramenopiles</taxon>
        <taxon>Ochrophyta</taxon>
        <taxon>PX clade</taxon>
        <taxon>Phaeophyceae</taxon>
        <taxon>Ectocarpales</taxon>
        <taxon>Ectocarpaceae</taxon>
        <taxon>Ectocarpus</taxon>
    </lineage>
</organism>
<evidence type="ECO:0000256" key="1">
    <source>
        <dbReference type="SAM" id="MobiDB-lite"/>
    </source>
</evidence>
<feature type="chain" id="PRO_5003096022" evidence="2">
    <location>
        <begin position="20"/>
        <end position="134"/>
    </location>
</feature>
<proteinExistence type="predicted"/>
<feature type="compositionally biased region" description="Basic and acidic residues" evidence="1">
    <location>
        <begin position="74"/>
        <end position="93"/>
    </location>
</feature>
<feature type="compositionally biased region" description="Low complexity" evidence="1">
    <location>
        <begin position="56"/>
        <end position="69"/>
    </location>
</feature>
<keyword evidence="2" id="KW-0732">Signal</keyword>
<feature type="signal peptide" evidence="2">
    <location>
        <begin position="1"/>
        <end position="19"/>
    </location>
</feature>
<evidence type="ECO:0000313" key="3">
    <source>
        <dbReference type="EMBL" id="CBJ26473.1"/>
    </source>
</evidence>